<dbReference type="PANTHER" id="PTHR47892:SF1">
    <property type="entry name" value="UNIVERSAL STRESS PROTEIN E"/>
    <property type="match status" value="1"/>
</dbReference>
<comment type="similarity">
    <text evidence="2">Belongs to the universal stress protein A family.</text>
</comment>
<keyword evidence="3" id="KW-0963">Cytoplasm</keyword>
<dbReference type="Proteomes" id="UP000018211">
    <property type="component" value="Unassembled WGS sequence"/>
</dbReference>
<name>A0AAV2W261_9VIBR</name>
<protein>
    <recommendedName>
        <fullName evidence="5">UspA domain-containing protein</fullName>
    </recommendedName>
</protein>
<evidence type="ECO:0000256" key="1">
    <source>
        <dbReference type="ARBA" id="ARBA00004496"/>
    </source>
</evidence>
<proteinExistence type="inferred from homology"/>
<dbReference type="Pfam" id="PF00582">
    <property type="entry name" value="Usp"/>
    <property type="match status" value="1"/>
</dbReference>
<accession>A0AAV2W261</accession>
<feature type="domain" description="UspA" evidence="5">
    <location>
        <begin position="217"/>
        <end position="290"/>
    </location>
</feature>
<reference evidence="6 7" key="1">
    <citation type="journal article" date="2013" name="ISME J.">
        <title>Comparative genomics of pathogenic lineages of Vibrio nigripulchritudo identifies virulence-associated traits.</title>
        <authorList>
            <person name="Goudenege D."/>
            <person name="Labreuche Y."/>
            <person name="Krin E."/>
            <person name="Ansquer D."/>
            <person name="Mangenot S."/>
            <person name="Calteau A."/>
            <person name="Medigue C."/>
            <person name="Mazel D."/>
            <person name="Polz M.F."/>
            <person name="Le Roux F."/>
        </authorList>
    </citation>
    <scope>NUCLEOTIDE SEQUENCE [LARGE SCALE GENOMIC DNA]</scope>
    <source>
        <strain evidence="6 7">SOn1</strain>
    </source>
</reference>
<evidence type="ECO:0000259" key="5">
    <source>
        <dbReference type="Pfam" id="PF00582"/>
    </source>
</evidence>
<dbReference type="Gene3D" id="3.40.50.12370">
    <property type="match status" value="1"/>
</dbReference>
<comment type="caution">
    <text evidence="6">The sequence shown here is derived from an EMBL/GenBank/DDBJ whole genome shotgun (WGS) entry which is preliminary data.</text>
</comment>
<dbReference type="PANTHER" id="PTHR47892">
    <property type="entry name" value="UNIVERSAL STRESS PROTEIN E"/>
    <property type="match status" value="1"/>
</dbReference>
<dbReference type="GO" id="GO:0005737">
    <property type="term" value="C:cytoplasm"/>
    <property type="evidence" value="ECO:0007669"/>
    <property type="project" value="UniProtKB-SubCell"/>
</dbReference>
<dbReference type="EMBL" id="CAOF01000200">
    <property type="protein sequence ID" value="CCO50338.1"/>
    <property type="molecule type" value="Genomic_DNA"/>
</dbReference>
<dbReference type="AlphaFoldDB" id="A0AAV2W261"/>
<evidence type="ECO:0000256" key="4">
    <source>
        <dbReference type="ARBA" id="ARBA00037131"/>
    </source>
</evidence>
<evidence type="ECO:0000256" key="2">
    <source>
        <dbReference type="ARBA" id="ARBA00008791"/>
    </source>
</evidence>
<organism evidence="6 7">
    <name type="scientific">Vibrio nigripulchritudo SOn1</name>
    <dbReference type="NCBI Taxonomy" id="1238450"/>
    <lineage>
        <taxon>Bacteria</taxon>
        <taxon>Pseudomonadati</taxon>
        <taxon>Pseudomonadota</taxon>
        <taxon>Gammaproteobacteria</taxon>
        <taxon>Vibrionales</taxon>
        <taxon>Vibrionaceae</taxon>
        <taxon>Vibrio</taxon>
    </lineage>
</organism>
<gene>
    <name evidence="6" type="ORF">VIBNISOn1_p0175</name>
</gene>
<evidence type="ECO:0000256" key="3">
    <source>
        <dbReference type="ARBA" id="ARBA00022490"/>
    </source>
</evidence>
<dbReference type="InterPro" id="IPR006016">
    <property type="entry name" value="UspA"/>
</dbReference>
<dbReference type="SUPFAM" id="SSF52402">
    <property type="entry name" value="Adenine nucleotide alpha hydrolases-like"/>
    <property type="match status" value="1"/>
</dbReference>
<evidence type="ECO:0000313" key="7">
    <source>
        <dbReference type="Proteomes" id="UP000018211"/>
    </source>
</evidence>
<evidence type="ECO:0000313" key="6">
    <source>
        <dbReference type="EMBL" id="CCO50338.1"/>
    </source>
</evidence>
<sequence length="292" mass="33785">MEVKMRALKLLTRVCSSPSKRMLKKAIRFAHAYGQSLHIYAEDYRRSEEHTFVDFLLPSQESRMRYDDYFMQWCKSILELVKDIRTETELPAIEVDFELLNGTHWEKRLCHIHAEGGDTFLVDYSRGLIAPQLLRELTRKGCHVLLLTEKKWGQEFKIAAAIDPLHRGDRKAEIDKTIIANSIELKRNFEADVTIVYCQFVAPYLYRYSQEILKHQKHTIKDFLETNNFHHLSLRLVNANPEEGLPSCVNSIGASILVMGACKRSILSRYWSGSTVDVLLKQAPCDILLISK</sequence>
<comment type="subcellular location">
    <subcellularLocation>
        <location evidence="1">Cytoplasm</location>
    </subcellularLocation>
</comment>
<comment type="function">
    <text evidence="4">Required for resistance to DNA-damaging agents.</text>
</comment>